<sequence length="142" mass="16103">LFCNAGVEPYIITADWHSILIAADNKEKIEEGGPLRKYVRGLECTDNCSSITIKFYLKFHGVCFIFESVAQKKGEVYHTRYMGENIIKFIRISDRTIVFCLENFDGVKTTKLTQLLGSKDGNLSSDTRSQPQGAYNTTLYPF</sequence>
<keyword evidence="2" id="KW-0964">Secreted</keyword>
<dbReference type="Gene3D" id="2.40.128.20">
    <property type="match status" value="1"/>
</dbReference>
<keyword evidence="6" id="KW-1185">Reference proteome</keyword>
<proteinExistence type="predicted"/>
<feature type="domain" description="Lipocalin/cytosolic fatty-acid binding" evidence="4">
    <location>
        <begin position="16"/>
        <end position="119"/>
    </location>
</feature>
<name>A0A5N3UKG4_MUNMU</name>
<comment type="caution">
    <text evidence="5">The sequence shown here is derived from an EMBL/GenBank/DDBJ whole genome shotgun (WGS) entry which is preliminary data.</text>
</comment>
<evidence type="ECO:0000256" key="2">
    <source>
        <dbReference type="ARBA" id="ARBA00022525"/>
    </source>
</evidence>
<reference evidence="5 6" key="1">
    <citation type="submission" date="2019-06" db="EMBL/GenBank/DDBJ databases">
        <title>Discovery of a novel chromosome fission-fusion reversal in muntjac.</title>
        <authorList>
            <person name="Mudd A.B."/>
            <person name="Bredeson J.V."/>
            <person name="Baum R."/>
            <person name="Hockemeyer D."/>
            <person name="Rokhsar D.S."/>
        </authorList>
    </citation>
    <scope>NUCLEOTIDE SEQUENCE [LARGE SCALE GENOMIC DNA]</scope>
    <source>
        <strain evidence="5">UTSW_UCB_Mm</strain>
        <tissue evidence="5">Fibroblast cell line</tissue>
    </source>
</reference>
<dbReference type="Pfam" id="PF00061">
    <property type="entry name" value="Lipocalin"/>
    <property type="match status" value="1"/>
</dbReference>
<dbReference type="Proteomes" id="UP000326458">
    <property type="component" value="Unassembled WGS sequence"/>
</dbReference>
<comment type="subcellular location">
    <subcellularLocation>
        <location evidence="1">Secreted</location>
    </subcellularLocation>
</comment>
<evidence type="ECO:0000256" key="1">
    <source>
        <dbReference type="ARBA" id="ARBA00004613"/>
    </source>
</evidence>
<evidence type="ECO:0000313" key="6">
    <source>
        <dbReference type="Proteomes" id="UP000326458"/>
    </source>
</evidence>
<dbReference type="InterPro" id="IPR002448">
    <property type="entry name" value="OBP-like"/>
</dbReference>
<dbReference type="InterPro" id="IPR000566">
    <property type="entry name" value="Lipocln_cytosolic_FA-bd_dom"/>
</dbReference>
<organism evidence="5 6">
    <name type="scientific">Muntiacus muntjak</name>
    <name type="common">Barking deer</name>
    <name type="synonym">Indian muntjac</name>
    <dbReference type="NCBI Taxonomy" id="9888"/>
    <lineage>
        <taxon>Eukaryota</taxon>
        <taxon>Metazoa</taxon>
        <taxon>Chordata</taxon>
        <taxon>Craniata</taxon>
        <taxon>Vertebrata</taxon>
        <taxon>Euteleostomi</taxon>
        <taxon>Mammalia</taxon>
        <taxon>Eutheria</taxon>
        <taxon>Laurasiatheria</taxon>
        <taxon>Artiodactyla</taxon>
        <taxon>Ruminantia</taxon>
        <taxon>Pecora</taxon>
        <taxon>Cervidae</taxon>
        <taxon>Muntiacinae</taxon>
        <taxon>Muntiacus</taxon>
    </lineage>
</organism>
<dbReference type="InterPro" id="IPR012674">
    <property type="entry name" value="Calycin"/>
</dbReference>
<dbReference type="PRINTS" id="PR01173">
    <property type="entry name" value="ODORANTBNDNG"/>
</dbReference>
<evidence type="ECO:0000256" key="3">
    <source>
        <dbReference type="SAM" id="MobiDB-lite"/>
    </source>
</evidence>
<gene>
    <name evidence="5" type="ORF">FD754_025363</name>
</gene>
<feature type="region of interest" description="Disordered" evidence="3">
    <location>
        <begin position="122"/>
        <end position="142"/>
    </location>
</feature>
<dbReference type="AlphaFoldDB" id="A0A5N3UKG4"/>
<dbReference type="GO" id="GO:0005576">
    <property type="term" value="C:extracellular region"/>
    <property type="evidence" value="ECO:0007669"/>
    <property type="project" value="UniProtKB-SubCell"/>
</dbReference>
<dbReference type="EMBL" id="VCEA01012356">
    <property type="protein sequence ID" value="KAB0337105.1"/>
    <property type="molecule type" value="Genomic_DNA"/>
</dbReference>
<evidence type="ECO:0000313" key="5">
    <source>
        <dbReference type="EMBL" id="KAB0337105.1"/>
    </source>
</evidence>
<evidence type="ECO:0000259" key="4">
    <source>
        <dbReference type="Pfam" id="PF00061"/>
    </source>
</evidence>
<feature type="non-terminal residue" evidence="5">
    <location>
        <position position="1"/>
    </location>
</feature>
<accession>A0A5N3UKG4</accession>
<dbReference type="SUPFAM" id="SSF50814">
    <property type="entry name" value="Lipocalins"/>
    <property type="match status" value="1"/>
</dbReference>
<protein>
    <recommendedName>
        <fullName evidence="4">Lipocalin/cytosolic fatty-acid binding domain-containing protein</fullName>
    </recommendedName>
</protein>